<dbReference type="SUPFAM" id="SSF52518">
    <property type="entry name" value="Thiamin diphosphate-binding fold (THDP-binding)"/>
    <property type="match status" value="1"/>
</dbReference>
<organism evidence="5">
    <name type="scientific">freshwater metagenome</name>
    <dbReference type="NCBI Taxonomy" id="449393"/>
    <lineage>
        <taxon>unclassified sequences</taxon>
        <taxon>metagenomes</taxon>
        <taxon>ecological metagenomes</taxon>
    </lineage>
</organism>
<evidence type="ECO:0000256" key="3">
    <source>
        <dbReference type="ARBA" id="ARBA00023052"/>
    </source>
</evidence>
<accession>A0A6J7I4R2</accession>
<dbReference type="GO" id="GO:0004739">
    <property type="term" value="F:pyruvate dehydrogenase (acetyl-transferring) activity"/>
    <property type="evidence" value="ECO:0007669"/>
    <property type="project" value="TreeGrafter"/>
</dbReference>
<protein>
    <submittedName>
        <fullName evidence="5">Unannotated protein</fullName>
    </submittedName>
</protein>
<dbReference type="InterPro" id="IPR001017">
    <property type="entry name" value="DH_E1"/>
</dbReference>
<comment type="cofactor">
    <cofactor evidence="1">
        <name>thiamine diphosphate</name>
        <dbReference type="ChEBI" id="CHEBI:58937"/>
    </cofactor>
</comment>
<dbReference type="Pfam" id="PF00676">
    <property type="entry name" value="E1_dh"/>
    <property type="match status" value="1"/>
</dbReference>
<name>A0A6J7I4R2_9ZZZZ</name>
<dbReference type="InterPro" id="IPR050642">
    <property type="entry name" value="PDH_E1_Alpha_Subunit"/>
</dbReference>
<dbReference type="InterPro" id="IPR029061">
    <property type="entry name" value="THDP-binding"/>
</dbReference>
<dbReference type="EMBL" id="CAFBMR010000094">
    <property type="protein sequence ID" value="CAB4925497.1"/>
    <property type="molecule type" value="Genomic_DNA"/>
</dbReference>
<feature type="domain" description="Dehydrogenase E1 component" evidence="4">
    <location>
        <begin position="15"/>
        <end position="307"/>
    </location>
</feature>
<evidence type="ECO:0000256" key="1">
    <source>
        <dbReference type="ARBA" id="ARBA00001964"/>
    </source>
</evidence>
<keyword evidence="2" id="KW-0560">Oxidoreductase</keyword>
<reference evidence="5" key="1">
    <citation type="submission" date="2020-05" db="EMBL/GenBank/DDBJ databases">
        <authorList>
            <person name="Chiriac C."/>
            <person name="Salcher M."/>
            <person name="Ghai R."/>
            <person name="Kavagutti S V."/>
        </authorList>
    </citation>
    <scope>NUCLEOTIDE SEQUENCE</scope>
</reference>
<gene>
    <name evidence="5" type="ORF">UFOPK3610_01653</name>
</gene>
<evidence type="ECO:0000256" key="2">
    <source>
        <dbReference type="ARBA" id="ARBA00023002"/>
    </source>
</evidence>
<evidence type="ECO:0000313" key="5">
    <source>
        <dbReference type="EMBL" id="CAB4925497.1"/>
    </source>
</evidence>
<dbReference type="Gene3D" id="3.40.50.970">
    <property type="match status" value="1"/>
</dbReference>
<dbReference type="GO" id="GO:0006086">
    <property type="term" value="P:pyruvate decarboxylation to acetyl-CoA"/>
    <property type="evidence" value="ECO:0007669"/>
    <property type="project" value="TreeGrafter"/>
</dbReference>
<evidence type="ECO:0000259" key="4">
    <source>
        <dbReference type="Pfam" id="PF00676"/>
    </source>
</evidence>
<keyword evidence="3" id="KW-0786">Thiamine pyrophosphate</keyword>
<dbReference type="PANTHER" id="PTHR11516:SF41">
    <property type="entry name" value="3-METHYL-2-OXOBUTANOATE DEHYDROGENASE SUBUNIT ALPHA"/>
    <property type="match status" value="1"/>
</dbReference>
<dbReference type="PANTHER" id="PTHR11516">
    <property type="entry name" value="PYRUVATE DEHYDROGENASE E1 COMPONENT, ALPHA SUBUNIT BACTERIAL AND ORGANELLAR"/>
    <property type="match status" value="1"/>
</dbReference>
<sequence>MSDQDRADLLALYRQMARGRALEDRVNALTNSREFRGFFHPGRGQEGIQAGVCSVLRKDDYLLYAHRGLTYLTAKGMDPVRILGDFLGRVGGSTGGLGAGTVHCVDVENGIMGQGGTLGSSFTLSAGLGLASQVLKQDRIATAFFGDGASARGTFLEAGVTIAAWKLPVLWICENNGWAVSARLTDVQGTDDIAPRAAALGFYTEVVDGQDVRAVQAAARRASEKARAGQPAFIEAKTSRVEGHYTGDVQPYRDKDDVAQAKERDPLLLAQTQLIELGASDADVSSIWDEAVAEMAAAEDRARLSPEPTGDRIFEGLWA</sequence>
<proteinExistence type="predicted"/>
<dbReference type="CDD" id="cd02000">
    <property type="entry name" value="TPP_E1_PDC_ADC_BCADC"/>
    <property type="match status" value="1"/>
</dbReference>
<dbReference type="AlphaFoldDB" id="A0A6J7I4R2"/>